<evidence type="ECO:0000256" key="4">
    <source>
        <dbReference type="ARBA" id="ARBA00023128"/>
    </source>
</evidence>
<keyword evidence="3" id="KW-0689">Ribosomal protein</keyword>
<dbReference type="EMBL" id="CAJNRD030001118">
    <property type="protein sequence ID" value="CAG5083621.1"/>
    <property type="molecule type" value="Genomic_DNA"/>
</dbReference>
<evidence type="ECO:0000313" key="8">
    <source>
        <dbReference type="EMBL" id="CAG5083621.1"/>
    </source>
</evidence>
<keyword evidence="5" id="KW-0687">Ribonucleoprotein</keyword>
<evidence type="ECO:0000256" key="5">
    <source>
        <dbReference type="ARBA" id="ARBA00023274"/>
    </source>
</evidence>
<reference evidence="8" key="1">
    <citation type="submission" date="2021-04" db="EMBL/GenBank/DDBJ databases">
        <authorList>
            <person name="Chebbi M.A.C M."/>
        </authorList>
    </citation>
    <scope>NUCLEOTIDE SEQUENCE</scope>
</reference>
<dbReference type="PANTHER" id="PTHR28595">
    <property type="entry name" value="39S RIBOSOMAL PROTEIN L54, MITOCHONDRIAL"/>
    <property type="match status" value="1"/>
</dbReference>
<comment type="subcellular location">
    <subcellularLocation>
        <location evidence="1">Mitochondrion</location>
    </subcellularLocation>
</comment>
<comment type="similarity">
    <text evidence="6">Belongs to the mitochondrion-specific ribosomal protein mL54 family.</text>
</comment>
<evidence type="ECO:0000313" key="9">
    <source>
        <dbReference type="Proteomes" id="UP000786811"/>
    </source>
</evidence>
<name>A0A8J2H997_COTCN</name>
<sequence length="137" mass="15600">MVLLNFLRHFNKPRIIITSNSLMLKNNYAVVAAASLGKVKKGKKGMGPAPKVELPVETDAHRLVNYVCGTNLLKEGGEDVKLKPDSEYPDWLWNIHVGKPKTLEELDPNTKAYWRKLRKQAIRTNNQRLKHKTLGPF</sequence>
<evidence type="ECO:0000256" key="2">
    <source>
        <dbReference type="ARBA" id="ARBA00022946"/>
    </source>
</evidence>
<keyword evidence="2" id="KW-0809">Transit peptide</keyword>
<proteinExistence type="inferred from homology"/>
<dbReference type="Proteomes" id="UP000786811">
    <property type="component" value="Unassembled WGS sequence"/>
</dbReference>
<keyword evidence="4" id="KW-0496">Mitochondrion</keyword>
<dbReference type="Pfam" id="PF08561">
    <property type="entry name" value="Ribosomal_L37"/>
    <property type="match status" value="1"/>
</dbReference>
<comment type="caution">
    <text evidence="8">The sequence shown here is derived from an EMBL/GenBank/DDBJ whole genome shotgun (WGS) entry which is preliminary data.</text>
</comment>
<evidence type="ECO:0000256" key="6">
    <source>
        <dbReference type="ARBA" id="ARBA00033752"/>
    </source>
</evidence>
<dbReference type="PANTHER" id="PTHR28595:SF1">
    <property type="entry name" value="LARGE RIBOSOMAL SUBUNIT PROTEIN ML54"/>
    <property type="match status" value="1"/>
</dbReference>
<dbReference type="InterPro" id="IPR013870">
    <property type="entry name" value="Ribosomal_mL54"/>
</dbReference>
<organism evidence="8 9">
    <name type="scientific">Cotesia congregata</name>
    <name type="common">Parasitoid wasp</name>
    <name type="synonym">Apanteles congregatus</name>
    <dbReference type="NCBI Taxonomy" id="51543"/>
    <lineage>
        <taxon>Eukaryota</taxon>
        <taxon>Metazoa</taxon>
        <taxon>Ecdysozoa</taxon>
        <taxon>Arthropoda</taxon>
        <taxon>Hexapoda</taxon>
        <taxon>Insecta</taxon>
        <taxon>Pterygota</taxon>
        <taxon>Neoptera</taxon>
        <taxon>Endopterygota</taxon>
        <taxon>Hymenoptera</taxon>
        <taxon>Apocrita</taxon>
        <taxon>Ichneumonoidea</taxon>
        <taxon>Braconidae</taxon>
        <taxon>Microgastrinae</taxon>
        <taxon>Cotesia</taxon>
    </lineage>
</organism>
<dbReference type="GO" id="GO:0005762">
    <property type="term" value="C:mitochondrial large ribosomal subunit"/>
    <property type="evidence" value="ECO:0007669"/>
    <property type="project" value="TreeGrafter"/>
</dbReference>
<accession>A0A8J2H997</accession>
<dbReference type="GO" id="GO:0003735">
    <property type="term" value="F:structural constituent of ribosome"/>
    <property type="evidence" value="ECO:0007669"/>
    <property type="project" value="TreeGrafter"/>
</dbReference>
<dbReference type="OrthoDB" id="10252718at2759"/>
<dbReference type="AlphaFoldDB" id="A0A8J2H997"/>
<keyword evidence="9" id="KW-1185">Reference proteome</keyword>
<evidence type="ECO:0000256" key="3">
    <source>
        <dbReference type="ARBA" id="ARBA00022980"/>
    </source>
</evidence>
<evidence type="ECO:0000256" key="1">
    <source>
        <dbReference type="ARBA" id="ARBA00004173"/>
    </source>
</evidence>
<protein>
    <recommendedName>
        <fullName evidence="7">Large ribosomal subunit protein mL54</fullName>
    </recommendedName>
</protein>
<gene>
    <name evidence="8" type="ORF">HICCMSTLAB_LOCUS3888</name>
</gene>
<evidence type="ECO:0000256" key="7">
    <source>
        <dbReference type="ARBA" id="ARBA00035179"/>
    </source>
</evidence>